<dbReference type="AlphaFoldDB" id="A0A5S5DBQ6"/>
<dbReference type="SMART" id="SM00712">
    <property type="entry name" value="PUR"/>
    <property type="match status" value="1"/>
</dbReference>
<reference evidence="4 5" key="1">
    <citation type="submission" date="2019-07" db="EMBL/GenBank/DDBJ databases">
        <title>Genomic Encyclopedia of Archaeal and Bacterial Type Strains, Phase II (KMG-II): from individual species to whole genera.</title>
        <authorList>
            <person name="Goeker M."/>
        </authorList>
    </citation>
    <scope>NUCLEOTIDE SEQUENCE [LARGE SCALE GENOMIC DNA]</scope>
    <source>
        <strain evidence="4 5">DSM 18850</strain>
    </source>
</reference>
<comment type="caution">
    <text evidence="4">The sequence shown here is derived from an EMBL/GenBank/DDBJ whole genome shotgun (WGS) entry which is preliminary data.</text>
</comment>
<dbReference type="Proteomes" id="UP000325105">
    <property type="component" value="Unassembled WGS sequence"/>
</dbReference>
<dbReference type="GO" id="GO:0032422">
    <property type="term" value="F:purine-rich negative regulatory element binding"/>
    <property type="evidence" value="ECO:0007669"/>
    <property type="project" value="InterPro"/>
</dbReference>
<gene>
    <name evidence="4" type="ORF">BC792_11436</name>
</gene>
<proteinExistence type="inferred from homology"/>
<dbReference type="EMBL" id="VNHX01000014">
    <property type="protein sequence ID" value="TYP93135.1"/>
    <property type="molecule type" value="Genomic_DNA"/>
</dbReference>
<accession>A0A5S5DBQ6</accession>
<dbReference type="OrthoDB" id="765973at2"/>
<dbReference type="Pfam" id="PF11680">
    <property type="entry name" value="DUF3276"/>
    <property type="match status" value="1"/>
</dbReference>
<evidence type="ECO:0000256" key="3">
    <source>
        <dbReference type="SAM" id="MobiDB-lite"/>
    </source>
</evidence>
<name>A0A5S5DBQ6_9SPHI</name>
<dbReference type="RefSeq" id="WP_148909080.1">
    <property type="nucleotide sequence ID" value="NZ_VNHX01000014.1"/>
</dbReference>
<dbReference type="Gene3D" id="3.10.450.700">
    <property type="match status" value="1"/>
</dbReference>
<keyword evidence="5" id="KW-1185">Reference proteome</keyword>
<evidence type="ECO:0000256" key="1">
    <source>
        <dbReference type="ARBA" id="ARBA00009251"/>
    </source>
</evidence>
<organism evidence="4 5">
    <name type="scientific">Sphingobacterium allocomposti</name>
    <dbReference type="NCBI Taxonomy" id="415956"/>
    <lineage>
        <taxon>Bacteria</taxon>
        <taxon>Pseudomonadati</taxon>
        <taxon>Bacteroidota</taxon>
        <taxon>Sphingobacteriia</taxon>
        <taxon>Sphingobacteriales</taxon>
        <taxon>Sphingobacteriaceae</taxon>
        <taxon>Sphingobacterium</taxon>
    </lineage>
</organism>
<keyword evidence="2" id="KW-0238">DNA-binding</keyword>
<evidence type="ECO:0000256" key="2">
    <source>
        <dbReference type="ARBA" id="ARBA00023125"/>
    </source>
</evidence>
<feature type="region of interest" description="Disordered" evidence="3">
    <location>
        <begin position="90"/>
        <end position="111"/>
    </location>
</feature>
<dbReference type="GO" id="GO:0000977">
    <property type="term" value="F:RNA polymerase II transcription regulatory region sequence-specific DNA binding"/>
    <property type="evidence" value="ECO:0007669"/>
    <property type="project" value="InterPro"/>
</dbReference>
<comment type="similarity">
    <text evidence="1">Belongs to the PUR DNA-binding protein family.</text>
</comment>
<evidence type="ECO:0000313" key="4">
    <source>
        <dbReference type="EMBL" id="TYP93135.1"/>
    </source>
</evidence>
<dbReference type="InterPro" id="IPR006628">
    <property type="entry name" value="PUR-bd_fam"/>
</dbReference>
<sequence>MGDFENKEREEVFSKKVRAGKRTYFFDVKATRSNDYYVTITESKKRFEDGQFIKHKIFLYKEDFEKFAEGLTEVVDYIKANQEVIEKRYEPNPEDAAYESNEYAQKDDYSF</sequence>
<protein>
    <submittedName>
        <fullName evidence="4">Uncharacterized protein DUF3276</fullName>
    </submittedName>
</protein>
<evidence type="ECO:0000313" key="5">
    <source>
        <dbReference type="Proteomes" id="UP000325105"/>
    </source>
</evidence>